<dbReference type="InterPro" id="IPR042885">
    <property type="entry name" value="HIPP47/16"/>
</dbReference>
<evidence type="ECO:0008006" key="3">
    <source>
        <dbReference type="Google" id="ProtNLM"/>
    </source>
</evidence>
<comment type="caution">
    <text evidence="1">The sequence shown here is derived from an EMBL/GenBank/DDBJ whole genome shotgun (WGS) entry which is preliminary data.</text>
</comment>
<organism evidence="1 2">
    <name type="scientific">Pyrus ussuriensis x Pyrus communis</name>
    <dbReference type="NCBI Taxonomy" id="2448454"/>
    <lineage>
        <taxon>Eukaryota</taxon>
        <taxon>Viridiplantae</taxon>
        <taxon>Streptophyta</taxon>
        <taxon>Embryophyta</taxon>
        <taxon>Tracheophyta</taxon>
        <taxon>Spermatophyta</taxon>
        <taxon>Magnoliopsida</taxon>
        <taxon>eudicotyledons</taxon>
        <taxon>Gunneridae</taxon>
        <taxon>Pentapetalae</taxon>
        <taxon>rosids</taxon>
        <taxon>fabids</taxon>
        <taxon>Rosales</taxon>
        <taxon>Rosaceae</taxon>
        <taxon>Amygdaloideae</taxon>
        <taxon>Maleae</taxon>
        <taxon>Pyrus</taxon>
    </lineage>
</organism>
<gene>
    <name evidence="1" type="ORF">D8674_007000</name>
</gene>
<sequence length="112" mass="12535">MKQKIVMKVQLNSEKCRTKALKIAAVAKGASTVPIEVEKEHVVVIGDGIDAVDLAKSLKKKLGSGTIVSVEEVKKPEEKPAEQPEPIQWASSYIHYPQYPAVQYYYDGSYRW</sequence>
<dbReference type="Gene3D" id="3.30.70.100">
    <property type="match status" value="1"/>
</dbReference>
<evidence type="ECO:0000313" key="2">
    <source>
        <dbReference type="Proteomes" id="UP000327157"/>
    </source>
</evidence>
<dbReference type="Proteomes" id="UP000327157">
    <property type="component" value="Chromosome 11"/>
</dbReference>
<protein>
    <recommendedName>
        <fullName evidence="3">HMA domain-containing protein</fullName>
    </recommendedName>
</protein>
<dbReference type="EMBL" id="SMOL01000559">
    <property type="protein sequence ID" value="KAB2607283.1"/>
    <property type="molecule type" value="Genomic_DNA"/>
</dbReference>
<proteinExistence type="predicted"/>
<accession>A0A5N5FW39</accession>
<dbReference type="OrthoDB" id="692882at2759"/>
<dbReference type="AlphaFoldDB" id="A0A5N5FW39"/>
<reference evidence="1 2" key="1">
    <citation type="submission" date="2019-09" db="EMBL/GenBank/DDBJ databases">
        <authorList>
            <person name="Ou C."/>
        </authorList>
    </citation>
    <scope>NUCLEOTIDE SEQUENCE [LARGE SCALE GENOMIC DNA]</scope>
    <source>
        <strain evidence="1">S2</strain>
        <tissue evidence="1">Leaf</tissue>
    </source>
</reference>
<dbReference type="PANTHER" id="PTHR46932:SF12">
    <property type="entry name" value="HEAVY METAL-ASSOCIATED ISOPRENYLATED PLANT PROTEIN 47"/>
    <property type="match status" value="1"/>
</dbReference>
<reference evidence="2" key="2">
    <citation type="submission" date="2019-10" db="EMBL/GenBank/DDBJ databases">
        <title>A de novo genome assembly of a pear dwarfing rootstock.</title>
        <authorList>
            <person name="Wang F."/>
            <person name="Wang J."/>
            <person name="Li S."/>
            <person name="Zhang Y."/>
            <person name="Fang M."/>
            <person name="Ma L."/>
            <person name="Zhao Y."/>
            <person name="Jiang S."/>
        </authorList>
    </citation>
    <scope>NUCLEOTIDE SEQUENCE [LARGE SCALE GENOMIC DNA]</scope>
</reference>
<dbReference type="PANTHER" id="PTHR46932">
    <property type="entry name" value="HEAVY METAL-ASSOCIATED ISOPRENYLATED PLANT PROTEIN 47"/>
    <property type="match status" value="1"/>
</dbReference>
<evidence type="ECO:0000313" key="1">
    <source>
        <dbReference type="EMBL" id="KAB2607283.1"/>
    </source>
</evidence>
<reference evidence="1 2" key="3">
    <citation type="submission" date="2019-11" db="EMBL/GenBank/DDBJ databases">
        <title>A de novo genome assembly of a pear dwarfing rootstock.</title>
        <authorList>
            <person name="Wang F."/>
            <person name="Wang J."/>
            <person name="Li S."/>
            <person name="Zhang Y."/>
            <person name="Fang M."/>
            <person name="Ma L."/>
            <person name="Zhao Y."/>
            <person name="Jiang S."/>
        </authorList>
    </citation>
    <scope>NUCLEOTIDE SEQUENCE [LARGE SCALE GENOMIC DNA]</scope>
    <source>
        <strain evidence="1">S2</strain>
        <tissue evidence="1">Leaf</tissue>
    </source>
</reference>
<name>A0A5N5FW39_9ROSA</name>
<keyword evidence="2" id="KW-1185">Reference proteome</keyword>